<evidence type="ECO:0000256" key="1">
    <source>
        <dbReference type="SAM" id="SignalP"/>
    </source>
</evidence>
<dbReference type="InterPro" id="IPR045860">
    <property type="entry name" value="Snake_toxin-like_sf"/>
</dbReference>
<dbReference type="Proteomes" id="UP000770717">
    <property type="component" value="Unassembled WGS sequence"/>
</dbReference>
<feature type="signal peptide" evidence="1">
    <location>
        <begin position="1"/>
        <end position="21"/>
    </location>
</feature>
<dbReference type="SUPFAM" id="SSF57302">
    <property type="entry name" value="Snake toxin-like"/>
    <property type="match status" value="1"/>
</dbReference>
<accession>A0A8J6EHL6</accession>
<dbReference type="AlphaFoldDB" id="A0A8J6EHL6"/>
<keyword evidence="3" id="KW-1185">Reference proteome</keyword>
<reference evidence="2" key="1">
    <citation type="thesis" date="2020" institute="ProQuest LLC" country="789 East Eisenhower Parkway, Ann Arbor, MI, USA">
        <title>Comparative Genomics and Chromosome Evolution.</title>
        <authorList>
            <person name="Mudd A.B."/>
        </authorList>
    </citation>
    <scope>NUCLEOTIDE SEQUENCE</scope>
    <source>
        <strain evidence="2">HN-11 Male</strain>
        <tissue evidence="2">Kidney and liver</tissue>
    </source>
</reference>
<evidence type="ECO:0000313" key="3">
    <source>
        <dbReference type="Proteomes" id="UP000770717"/>
    </source>
</evidence>
<comment type="caution">
    <text evidence="2">The sequence shown here is derived from an EMBL/GenBank/DDBJ whole genome shotgun (WGS) entry which is preliminary data.</text>
</comment>
<evidence type="ECO:0000313" key="2">
    <source>
        <dbReference type="EMBL" id="KAG9469151.1"/>
    </source>
</evidence>
<dbReference type="EMBL" id="WNTK01000609">
    <property type="protein sequence ID" value="KAG9469151.1"/>
    <property type="molecule type" value="Genomic_DNA"/>
</dbReference>
<name>A0A8J6EHL6_ELECQ</name>
<gene>
    <name evidence="2" type="ORF">GDO78_021131</name>
</gene>
<dbReference type="OrthoDB" id="9903925at2759"/>
<protein>
    <submittedName>
        <fullName evidence="2">Uncharacterized protein</fullName>
    </submittedName>
</protein>
<keyword evidence="1" id="KW-0732">Signal</keyword>
<proteinExistence type="predicted"/>
<organism evidence="2 3">
    <name type="scientific">Eleutherodactylus coqui</name>
    <name type="common">Puerto Rican coqui</name>
    <dbReference type="NCBI Taxonomy" id="57060"/>
    <lineage>
        <taxon>Eukaryota</taxon>
        <taxon>Metazoa</taxon>
        <taxon>Chordata</taxon>
        <taxon>Craniata</taxon>
        <taxon>Vertebrata</taxon>
        <taxon>Euteleostomi</taxon>
        <taxon>Amphibia</taxon>
        <taxon>Batrachia</taxon>
        <taxon>Anura</taxon>
        <taxon>Neobatrachia</taxon>
        <taxon>Hyloidea</taxon>
        <taxon>Eleutherodactylidae</taxon>
        <taxon>Eleutherodactylinae</taxon>
        <taxon>Eleutherodactylus</taxon>
        <taxon>Eleutherodactylus</taxon>
    </lineage>
</organism>
<sequence>MKTTGILLFLALGQFFMQADALKCRQSSCVGTKPCSSITTTCRDGLDHCFLMTSSTPLFTMARGCITESNCAILKAHNPNTLCCKRDLCN</sequence>
<feature type="chain" id="PRO_5035325326" evidence="1">
    <location>
        <begin position="22"/>
        <end position="90"/>
    </location>
</feature>